<protein>
    <recommendedName>
        <fullName evidence="4">Integrase</fullName>
    </recommendedName>
</protein>
<comment type="caution">
    <text evidence="2">The sequence shown here is derived from an EMBL/GenBank/DDBJ whole genome shotgun (WGS) entry which is preliminary data.</text>
</comment>
<dbReference type="EMBL" id="BJXK01000006">
    <property type="protein sequence ID" value="GEM79581.1"/>
    <property type="molecule type" value="Genomic_DNA"/>
</dbReference>
<dbReference type="Gene3D" id="1.10.443.10">
    <property type="entry name" value="Intergrase catalytic core"/>
    <property type="match status" value="1"/>
</dbReference>
<dbReference type="InterPro" id="IPR011010">
    <property type="entry name" value="DNA_brk_join_enz"/>
</dbReference>
<dbReference type="GO" id="GO:0003677">
    <property type="term" value="F:DNA binding"/>
    <property type="evidence" value="ECO:0007669"/>
    <property type="project" value="InterPro"/>
</dbReference>
<proteinExistence type="predicted"/>
<gene>
    <name evidence="2" type="ORF">VSU01S_18260</name>
</gene>
<dbReference type="AlphaFoldDB" id="A0A511QQK8"/>
<evidence type="ECO:0000313" key="2">
    <source>
        <dbReference type="EMBL" id="GEM79581.1"/>
    </source>
</evidence>
<dbReference type="Proteomes" id="UP000321113">
    <property type="component" value="Unassembled WGS sequence"/>
</dbReference>
<evidence type="ECO:0000256" key="1">
    <source>
        <dbReference type="ARBA" id="ARBA00023172"/>
    </source>
</evidence>
<organism evidence="2 3">
    <name type="scientific">Vibrio superstes NBRC 103154</name>
    <dbReference type="NCBI Taxonomy" id="1219062"/>
    <lineage>
        <taxon>Bacteria</taxon>
        <taxon>Pseudomonadati</taxon>
        <taxon>Pseudomonadota</taxon>
        <taxon>Gammaproteobacteria</taxon>
        <taxon>Vibrionales</taxon>
        <taxon>Vibrionaceae</taxon>
        <taxon>Vibrio</taxon>
    </lineage>
</organism>
<dbReference type="GO" id="GO:0006310">
    <property type="term" value="P:DNA recombination"/>
    <property type="evidence" value="ECO:0007669"/>
    <property type="project" value="UniProtKB-KW"/>
</dbReference>
<dbReference type="GO" id="GO:0015074">
    <property type="term" value="P:DNA integration"/>
    <property type="evidence" value="ECO:0007669"/>
    <property type="project" value="InterPro"/>
</dbReference>
<evidence type="ECO:0000313" key="3">
    <source>
        <dbReference type="Proteomes" id="UP000321113"/>
    </source>
</evidence>
<keyword evidence="1" id="KW-0233">DNA recombination</keyword>
<dbReference type="SUPFAM" id="SSF56349">
    <property type="entry name" value="DNA breaking-rejoining enzymes"/>
    <property type="match status" value="1"/>
</dbReference>
<dbReference type="InterPro" id="IPR013762">
    <property type="entry name" value="Integrase-like_cat_sf"/>
</dbReference>
<sequence>MSSIELILTEAEFLAQQCPKPNDTVLEQAIVGSLTGIVTYIKLANGEYQTLSRYEEDEWIFPASKGTKATTANHLKLNFATISDAQMKRMAKWVTWSKMKEGLAVSSQSSYLGSLKSYFQWVLNSDTTVTHGLTAFTSSAYVKHVNALTSKIKGEVKPLAPMTKTHKFIALEYLYLYCEAFDFVKEHPWTESSASEQAGMVSEASKEARTKPKTPIIPDDVLIPLCQFTKSYLDKADEILAVRDKLEVFVPTAKLASSRSAQKRNYLQTISTEYQKLDDLNDDLFVLRDSGIFWLLLTTGMRIHEVLGIKRGAYRSETKDDTTFYYIETVSEKTHTGLAEWIAPEIATKAIDILGRLSAPLQAQVERDLQKAQASNDHVEVHRLEEISDHICLSKNPTKGNQINLLSGIAITGFRLPNLCKQIDSDWNLAAHQFRRTFANYAVHSELGDLRALKDHFKHWSITMTALYAFNDELDAELFEELLREKYLIEEEIKQDWFELDTPITGGDTAQKIMQIREDGELIKAFGSHAAMVKAFTASIPIRSVGIGWCTNDDECKCGKPDSCESGIVDKRHAPYWTGMLVQQMKLLQLSVSDIGEAGIENVRKGMERCEKVLTALGFDVETMKQEINEREQIEVANV</sequence>
<keyword evidence="3" id="KW-1185">Reference proteome</keyword>
<accession>A0A511QQK8</accession>
<reference evidence="2 3" key="1">
    <citation type="submission" date="2019-07" db="EMBL/GenBank/DDBJ databases">
        <title>Whole genome shotgun sequence of Vibrio superstes NBRC 103154.</title>
        <authorList>
            <person name="Hosoyama A."/>
            <person name="Uohara A."/>
            <person name="Ohji S."/>
            <person name="Ichikawa N."/>
        </authorList>
    </citation>
    <scope>NUCLEOTIDE SEQUENCE [LARGE SCALE GENOMIC DNA]</scope>
    <source>
        <strain evidence="2 3">NBRC 103154</strain>
    </source>
</reference>
<name>A0A511QQK8_9VIBR</name>
<dbReference type="OrthoDB" id="8768428at2"/>
<evidence type="ECO:0008006" key="4">
    <source>
        <dbReference type="Google" id="ProtNLM"/>
    </source>
</evidence>
<dbReference type="RefSeq" id="WP_119010672.1">
    <property type="nucleotide sequence ID" value="NZ_BJXK01000006.1"/>
</dbReference>